<dbReference type="InterPro" id="IPR011009">
    <property type="entry name" value="Kinase-like_dom_sf"/>
</dbReference>
<feature type="transmembrane region" description="Helical" evidence="3">
    <location>
        <begin position="3955"/>
        <end position="3973"/>
    </location>
</feature>
<dbReference type="Pfam" id="PF20175">
    <property type="entry name" value="Tra1_central"/>
    <property type="match status" value="2"/>
</dbReference>
<name>A0A2N0RM43_9GLOM</name>
<dbReference type="Gene3D" id="1.10.1070.11">
    <property type="entry name" value="Phosphatidylinositol 3-/4-kinase, catalytic domain"/>
    <property type="match status" value="1"/>
</dbReference>
<dbReference type="InterPro" id="IPR000403">
    <property type="entry name" value="PI3/4_kinase_cat_dom"/>
</dbReference>
<dbReference type="Pfam" id="PF00454">
    <property type="entry name" value="PI3_PI4_kinase"/>
    <property type="match status" value="1"/>
</dbReference>
<feature type="region of interest" description="Disordered" evidence="2">
    <location>
        <begin position="160"/>
        <end position="194"/>
    </location>
</feature>
<dbReference type="SUPFAM" id="SSF56112">
    <property type="entry name" value="Protein kinase-like (PK-like)"/>
    <property type="match status" value="1"/>
</dbReference>
<dbReference type="Pfam" id="PF20206">
    <property type="entry name" value="Tra1_ring"/>
    <property type="match status" value="1"/>
</dbReference>
<feature type="domain" description="PI3K/PI4K catalytic" evidence="4">
    <location>
        <begin position="3533"/>
        <end position="3857"/>
    </location>
</feature>
<proteinExistence type="inferred from homology"/>
<comment type="caution">
    <text evidence="6">The sequence shown here is derived from an EMBL/GenBank/DDBJ whole genome shotgun (WGS) entry which is preliminary data.</text>
</comment>
<feature type="transmembrane region" description="Helical" evidence="3">
    <location>
        <begin position="4032"/>
        <end position="4054"/>
    </location>
</feature>
<feature type="compositionally biased region" description="Low complexity" evidence="2">
    <location>
        <begin position="3211"/>
        <end position="3228"/>
    </location>
</feature>
<dbReference type="PANTHER" id="PTHR11139:SF1">
    <property type="entry name" value="TRANSFORMATION_TRANSCRIPTION DOMAIN-ASSOCIATED PROTEIN"/>
    <property type="match status" value="1"/>
</dbReference>
<dbReference type="CDD" id="cd05163">
    <property type="entry name" value="PIKK_TRRAP"/>
    <property type="match status" value="1"/>
</dbReference>
<dbReference type="PANTHER" id="PTHR11139">
    <property type="entry name" value="ATAXIA TELANGIECTASIA MUTATED ATM -RELATED"/>
    <property type="match status" value="1"/>
</dbReference>
<feature type="region of interest" description="Disordered" evidence="2">
    <location>
        <begin position="3281"/>
        <end position="3304"/>
    </location>
</feature>
<dbReference type="InterPro" id="IPR036940">
    <property type="entry name" value="PI3/4_kinase_cat_sf"/>
</dbReference>
<dbReference type="Pfam" id="PF02259">
    <property type="entry name" value="FAT"/>
    <property type="match status" value="1"/>
</dbReference>
<organism evidence="6 7">
    <name type="scientific">Rhizophagus irregularis</name>
    <dbReference type="NCBI Taxonomy" id="588596"/>
    <lineage>
        <taxon>Eukaryota</taxon>
        <taxon>Fungi</taxon>
        <taxon>Fungi incertae sedis</taxon>
        <taxon>Mucoromycota</taxon>
        <taxon>Glomeromycotina</taxon>
        <taxon>Glomeromycetes</taxon>
        <taxon>Glomerales</taxon>
        <taxon>Glomeraceae</taxon>
        <taxon>Rhizophagus</taxon>
    </lineage>
</organism>
<dbReference type="InterPro" id="IPR003151">
    <property type="entry name" value="PIK-rel_kinase_FAT"/>
</dbReference>
<dbReference type="InterPro" id="IPR014009">
    <property type="entry name" value="PIK_FAT"/>
</dbReference>
<feature type="compositionally biased region" description="Polar residues" evidence="2">
    <location>
        <begin position="3281"/>
        <end position="3290"/>
    </location>
</feature>
<feature type="region of interest" description="Disordered" evidence="2">
    <location>
        <begin position="3210"/>
        <end position="3267"/>
    </location>
</feature>
<dbReference type="PROSITE" id="PS50290">
    <property type="entry name" value="PI3_4_KINASE_3"/>
    <property type="match status" value="1"/>
</dbReference>
<dbReference type="InterPro" id="IPR046805">
    <property type="entry name" value="Tra1_ring"/>
</dbReference>
<dbReference type="GO" id="GO:0035267">
    <property type="term" value="C:NuA4 histone acetyltransferase complex"/>
    <property type="evidence" value="ECO:0007669"/>
    <property type="project" value="TreeGrafter"/>
</dbReference>
<sequence length="4056" mass="465135">MAGSEYSSPEIFATRLADPNISTRTKLTISINLRDSIEAYQNADYNHFLEVLIPVLKKILENEQPVFHSNSEEQKLRNLLLEVLYRLPQNEALKPYATELLQLLMGLLKVENEDNAVICLKIIIELYKSYKLLLEDQVQPFLDIVREMYLNMEQTVKDAFDSSGSSATPGASTPIQTIVPPSPRPTSPVSDVTTNEATPNKVLAKSLHSFKVLTECPIIVVLLFQSRREFVNDSIKSFVPLIIKTLGLQARPQAEAHEAANSRGEIFVGVAPGIRDRVKYTEFIVAQVKTMSFLAYFLRAYPDSLSEYQNRIPDFVIRLLQDCPPEASATRKVFEYHVFYVFHVKFTPMAYSMLADLVHHVRNKLTPTQLSKTVYMYSRNLHDPTLAAGIQTMCSKLLLNLTECIVNIPKRDDKDEARELLIKILDTFATKFTTLNLLFVDYQRHHQKKKSTEFNEDNSAEQSTDYFDFEQARPIHTASPNELQQDIINEGRFLFRNLVSCLKPIIIGLKQTNPPLPQPDNSNVNSINPQLYNSVARGFTQEQIDIFVRLFRDGVCCFDYFNVDNLERSQIKLTEKLISLESSSRIGPFSKLEKDALEHFSSAFFFIDPAIFQEIFASQMGLFFDKILQNPSLLQIPQLFLATNEVISQNFAGILLRFLVDRLDKLGGQDTLYSSIMLRLFKLAFMSVTAFPHQNEMVLHPHLANIITSSMKLSAKAKEPFNYFMLLRILFRSIGGGRFEMLYKEVLPLLQVLLEGLNTLLSLTNKQRMRDLFVELCLTVPVRLSVLLPYLSFLMKPLVLALQAGTELVTQGLRTLELCIDNLTPEFLDPIMAPVINDLMHALWKHLKPSPYNQSHSLVTTRILGKLGGRNRRMLKDPPQLATNIPSLSGLDLQIYFDPSLTSHSFSLDECLSLSIRTLQDSNVSTFYRKHAYKFLVATIPLLFDLNEGDEGLAACITERLHQEFLPNVMGENTELLNSKLSASLTDNDNMDVDLPNSENQSAISKKVKKKGHKQILRRKNLQEDTLQNAICALFVASSIPELKDQAWPFLQDICKHFALLEVEKKIDFHNYEKKYNLENKIMVDALVEVMTSENSKLRELAASALKIIYETCILVTGTKEVIYYFPMFHVLASRFCSCCYKQEWYRKSGGCMGISVLSSQIDMGTRWMMDHQLEFVKSLLFILKDMSSEFAAGYVDNAADILLHVLKVCNRTEQLVDRDDNQMSDIPQESPDRQKFDRLITLLVSELSNANATVRETVQTAFYLLAELTKKDVTVLLSKARDELLNPIFGKPLRALPPSMQIGHIDAITFCLSLDPPFLDFHQNEELVRLLNEALQLADAEDQNLVSRTTQFKNSASAINLRIVCIKLLSKAMARSETFPQNTAVNTRSRITTVFFKSLYSRAPEVVDVANKGLQQVLQQQHKLPKDLLQAGLRPILVNLSDHKKLTVQGLDGLARLLELLTNYFKVEIGKKLLDHLIQWAEPTVLQEAAGKPLIEVESIRIIVAILNVFHLLPSAAHIFLGDLVPIVLNLEEQLRRSKSSPFRLPLIKFLNRYSSEAIEYFYDKIGDRKYSRLFVNLLGAEEASKLRQVIMEDPVKLINRTSSIQDQNNLDQSSPDEAKFQRILIIRQIVKYHPKWLIEPSSETILNCLKLAWNDQGRLERLKNEDTLSLDQTRESKYLVEIFISYLKEKPDDYDLLFDLVTIFSHSSLIDYTFLKKFYQEEVAMKYTAEQKRIILDKFLDTFDDPFISQCIKKQSLRIIITPMLLYAFYKGQYEQIIGTKQMDKIQNLWHYLADTHDEIEDSLRIEVLQFSTLLVQKVPHIITTRSYLAKFGWNWSKVDDITAKQAAFVFLAHICAEFDSISFKITFQSYAALLRAHQPEARTLVKQALDILAPVVPRYRIPPPPIDEKKDKNKKSPPPTWIHYTKKVLLEDGHSVSQLVNVYQMLVRHPDLFYEYREHFMPQIANTLTRLGLLQSATAETRLLTIDLSELILKWERRRISEYRSQDHYTNSAASTPVATTPEKRRFEAETEFSPRKRQLIEHGGELRGVISDQNSRYILNLSLRENVVNYLVRFVCTSSESVIKIGLTRRALDLTKEFLQPEFWPEVNVKLNIFDRTLKADVTDNTLDSICNSLDVIDVILDRKQTDWCITNIDNLRELLERSIKSNNSRIQKCLHPVLVKIYKVYASMFPAEPVESSPEPQPVIKQETDVDSFIKMIHTTIQDGLQNLNNLYSVMMLLKAVGHSMPKNIDNFLPGIIQVVQKLTNDPIQNTTSGGSNIANNNVQNPDSPVNVLIMSLQLVNSRITELTESRQAFLTSLSHLIEKSKDIELSRSIFEMAKQWVIDKVEPYPTMEEQGRILLKMLCYESLEDKTLIEDYLNLVVEIYSNPSFVRSELTVRLEQAFLMGTRYGNPKLRNKFMDIFDHSRPKLLPTRLTYIISVQNWEYLVNYFWIHQALDLLIGSISSKKKIQPPVHCLQTKAITTVGVPNITYHQSNISEELKEFIISRQEFLRDMKKSRVSDLLSPLKQLHRLDDNVAYKIWVDLFPICWSAISNKDRQELTDSLVSLLSRDYHSLQADARPNCIQALLDGISRCVHVIKLPPHLIKYLGKIHGAWHISMEMLQRTVNDGDKDDEKYKDSTLDALADLYSSLSEDDMYYGLWRRRGKYVETNSAISSEQSGNWVQAQVIYENAQNKVKSSGSQCTEPEYLLWEDRWIVCAQKLQQWDILIDFAKNENNTDLMIECSFRLTDWTIEKELTEQANMLMSDSSSPRGKVFEAFISLMKSLNSNNLEEYKKLSGEAHQSVLHKWHTLPNVVSHSHISLLHTFQILVEFDEATKMFATLASINNQNADTKASELKTVLQSWRERLPNMWDDINIWSDIVAWRRHVFAVINKSFAQFQLQPNNNTMAPTNYPFRGHHETAWTINRFAHVARKHHLSDVCVNFLQHIYSLPNIEIQEAFLKLREQTKCHYQNPGEVSAALDVINNTNLNYFGPQQKAEFHTLRGMILAKLGRNAEANDSFSRAVQVEMRLPKAWAAWGYYNDRKFKEEPGDTTLAANALSCYLQAVLLIRILWLLSLEDPQSHISRVFEIYNSKSDVPVWYWITFIPQLIICLMHKEAKHARIILMKIAKQYPQALHYHLRTAREEYMLIKKQAAIAQQQAAARTGHMPSTVNTPATPTPVPASTTNAAEGLIKSNGNIHRKVQATQSQASPSPAQRSPSQMNTHPINFGNQSSSVPPQPPQSPAMQGINNGMNMPTSSPNVPVQSIQNIQGMNTVSNGVSPATISSTPSTSTPTNNIPTTSNIVLQGHVTTTPSASVETGRSPMTPTPGINPAMHTLQSINPVGAQQQLPKQPWEHVEDIMSILKTSFPLLALSMETMVDQIQQRLKPSSDEDIYRLIVTLLNDGVQQLITRLNNPNDNGLLSPIMEANIKRFADNLYAGPIKTAFEVDFIIRKPDLATYVETLRKWRDRFEIVLDSKPRKQHLEHFSTYLVEFQHQKFEEVEIPGQYLLLKDNNADFVRIDRFLPDVEVVRAHGFCYRRVTIRGHDGSLHPFAVQHPSVRHSRREERIIQLFRILNSVLERRKESRKRNLSFHLPLIIPLAPQIRIIQDDSSYCSLQDIYEDHCDNTGISKDDPIIYYNKKMRNNLSHLIVRKDLYNLRVEIAEQIATKYIPNDTLTKFMYKTMKSHEDLWTIRKQFTNQMAAVSFMTYALCIGQRHPHKFMISRNTGNIWTSELLPTFNPHQPLLFNAEAVPFRFTRSIQHFMTPIGIEGVFISAMMSIARCLIEPEFDMGQYLGVFIRDELITWHYMCQRMISEQQLRDRVKLNVEQIVHKAKIIACLESDREKLLDKHLQIHQRAVSNSLLDLIAMASNPQNLAAMEAEDIISVKKHTPSIKSTITTTTTSLSATLTYDDELNRLPRKIAKRVVTFQPRSSQLDRETLDSHQYPFRGFFTLFWIAMGFYIIQTGVKNFQSAGILLDLTFFRLFSQDALGLILSDACMVGSMFFAVLLQKAIAHGWIRWRYTGMIIQHIFQITFLFVPIYWTFFK</sequence>
<dbReference type="VEuPathDB" id="FungiDB:RhiirFUN_001370"/>
<dbReference type="VEuPathDB" id="FungiDB:RhiirFUN_001369"/>
<dbReference type="VEuPathDB" id="FungiDB:FUN_023282"/>
<feature type="compositionally biased region" description="Low complexity" evidence="2">
    <location>
        <begin position="3291"/>
        <end position="3304"/>
    </location>
</feature>
<dbReference type="PROSITE" id="PS51189">
    <property type="entry name" value="FAT"/>
    <property type="match status" value="1"/>
</dbReference>
<feature type="compositionally biased region" description="Polar residues" evidence="2">
    <location>
        <begin position="3255"/>
        <end position="3267"/>
    </location>
</feature>
<keyword evidence="3" id="KW-0472">Membrane</keyword>
<evidence type="ECO:0000256" key="1">
    <source>
        <dbReference type="ARBA" id="ARBA00007234"/>
    </source>
</evidence>
<gene>
    <name evidence="6" type="ORF">RhiirA1_516995</name>
</gene>
<evidence type="ECO:0000259" key="5">
    <source>
        <dbReference type="PROSITE" id="PS51189"/>
    </source>
</evidence>
<dbReference type="SUPFAM" id="SSF48371">
    <property type="entry name" value="ARM repeat"/>
    <property type="match status" value="2"/>
</dbReference>
<feature type="compositionally biased region" description="Low complexity" evidence="2">
    <location>
        <begin position="162"/>
        <end position="174"/>
    </location>
</feature>
<keyword evidence="3" id="KW-1133">Transmembrane helix</keyword>
<feature type="transmembrane region" description="Helical" evidence="3">
    <location>
        <begin position="3999"/>
        <end position="4020"/>
    </location>
</feature>
<dbReference type="EMBL" id="LLXH01000644">
    <property type="protein sequence ID" value="PKC64376.1"/>
    <property type="molecule type" value="Genomic_DNA"/>
</dbReference>
<dbReference type="GO" id="GO:0006281">
    <property type="term" value="P:DNA repair"/>
    <property type="evidence" value="ECO:0007669"/>
    <property type="project" value="TreeGrafter"/>
</dbReference>
<dbReference type="InterPro" id="IPR050517">
    <property type="entry name" value="DDR_Repair_Kinase"/>
</dbReference>
<accession>A0A2N0RM43</accession>
<protein>
    <submittedName>
        <fullName evidence="6">Uncharacterized protein</fullName>
    </submittedName>
</protein>
<reference evidence="6 7" key="1">
    <citation type="submission" date="2017-10" db="EMBL/GenBank/DDBJ databases">
        <title>Extensive intraspecific genome diversity in a model arbuscular mycorrhizal fungus.</title>
        <authorList>
            <person name="Chen E.C.H."/>
            <person name="Morin E."/>
            <person name="Baudet D."/>
            <person name="Noel J."/>
            <person name="Ndikumana S."/>
            <person name="Charron P."/>
            <person name="St-Onge C."/>
            <person name="Giorgi J."/>
            <person name="Grigoriev I.V."/>
            <person name="Roux C."/>
            <person name="Martin F.M."/>
            <person name="Corradi N."/>
        </authorList>
    </citation>
    <scope>NUCLEOTIDE SEQUENCE [LARGE SCALE GENOMIC DNA]</scope>
    <source>
        <strain evidence="6 7">A1</strain>
    </source>
</reference>
<dbReference type="GO" id="GO:0000124">
    <property type="term" value="C:SAGA complex"/>
    <property type="evidence" value="ECO:0007669"/>
    <property type="project" value="TreeGrafter"/>
</dbReference>
<dbReference type="GO" id="GO:0005634">
    <property type="term" value="C:nucleus"/>
    <property type="evidence" value="ECO:0007669"/>
    <property type="project" value="TreeGrafter"/>
</dbReference>
<dbReference type="VEuPathDB" id="FungiDB:RhiirA1_516995"/>
<comment type="similarity">
    <text evidence="1">Belongs to the PI3/PI4-kinase family. TRA1 subfamily.</text>
</comment>
<feature type="region of interest" description="Disordered" evidence="2">
    <location>
        <begin position="3167"/>
        <end position="3193"/>
    </location>
</feature>
<keyword evidence="3" id="KW-0812">Transmembrane</keyword>
<evidence type="ECO:0000256" key="2">
    <source>
        <dbReference type="SAM" id="MobiDB-lite"/>
    </source>
</evidence>
<feature type="compositionally biased region" description="Polar residues" evidence="2">
    <location>
        <begin position="3229"/>
        <end position="3238"/>
    </location>
</feature>
<reference evidence="6 7" key="2">
    <citation type="submission" date="2017-10" db="EMBL/GenBank/DDBJ databases">
        <title>Genome analyses suggest a sexual origin of heterokaryosis in a supposedly ancient asexual fungus.</title>
        <authorList>
            <person name="Corradi N."/>
            <person name="Sedzielewska K."/>
            <person name="Noel J."/>
            <person name="Charron P."/>
            <person name="Farinelli L."/>
            <person name="Marton T."/>
            <person name="Kruger M."/>
            <person name="Pelin A."/>
            <person name="Brachmann A."/>
            <person name="Corradi N."/>
        </authorList>
    </citation>
    <scope>NUCLEOTIDE SEQUENCE [LARGE SCALE GENOMIC DNA]</scope>
    <source>
        <strain evidence="6 7">A1</strain>
    </source>
</reference>
<dbReference type="VEuPathDB" id="FungiDB:FUN_023281"/>
<dbReference type="InterPro" id="IPR016024">
    <property type="entry name" value="ARM-type_fold"/>
</dbReference>
<evidence type="ECO:0000259" key="4">
    <source>
        <dbReference type="PROSITE" id="PS50290"/>
    </source>
</evidence>
<feature type="domain" description="FAT" evidence="5">
    <location>
        <begin position="2609"/>
        <end position="3153"/>
    </location>
</feature>
<dbReference type="Proteomes" id="UP000232688">
    <property type="component" value="Unassembled WGS sequence"/>
</dbReference>
<evidence type="ECO:0000313" key="6">
    <source>
        <dbReference type="EMBL" id="PKC64376.1"/>
    </source>
</evidence>
<evidence type="ECO:0000313" key="7">
    <source>
        <dbReference type="Proteomes" id="UP000232688"/>
    </source>
</evidence>
<evidence type="ECO:0000256" key="3">
    <source>
        <dbReference type="SAM" id="Phobius"/>
    </source>
</evidence>
<dbReference type="SMART" id="SM00146">
    <property type="entry name" value="PI3Kc"/>
    <property type="match status" value="1"/>
</dbReference>
<dbReference type="GO" id="GO:0006355">
    <property type="term" value="P:regulation of DNA-templated transcription"/>
    <property type="evidence" value="ECO:0007669"/>
    <property type="project" value="TreeGrafter"/>
</dbReference>
<dbReference type="InterPro" id="IPR046807">
    <property type="entry name" value="Tra1_central"/>
</dbReference>